<feature type="region of interest" description="Disordered" evidence="18">
    <location>
        <begin position="721"/>
        <end position="818"/>
    </location>
</feature>
<sequence>AAGLAGGAAEPGRAEEAARVARGHEVGRARASKSGRGRAGSRSRLEPGRCAMELGGSRAPQPPLPLLPLLLLLGAGLQPGKLWGAGPVPFRPGGPGPRSRDGKLRAAPQAAGTHGALTKAPRRRRRAPAAQAEPAGEGLTRPQRREGVRGRGGGFRSESWNLKLPPGPRTSAPSGLAGTLCPGLGSLPLAVSDTSSACVPGGSHCVPPPLPDSLAVRGWGAAAPPRTPLPPPPGLLQLQLQGALGGRPPPRPGLSLVLRWVPMQGGPGQPGLPPYKRLSLEVRARVGRGLWGAHPWSWPSTRLPAAGSRVETRAHAEEQLLKRLFSGYNKWSRPVANISDVVLVRFGLSIAQLIDVDEKNQMMTTNVWVKQEWHDYKLRWDPALYENVTSIRVPSELIWRPDIVLYNKWAGQGGRAGLGPRERCWPPSPPSLQVTFGARRPCQVPPPRSPSTSLGVLWTAWGPLPARCKLAWGRAGSSGGAADGDFAVTHLTKAHLFHDGRVQWTPPAIYKSSCSIDVTFFPFDQQNCTMKFGSWTYDKAKIDLVSMHSRVDQLDFWESGEWVIVDARGTYNTRKYECCAEVYPDITYAFVIRRLPLFYTVNLLVPCLLISCLTVLVFYLPSDCGEKVTLCISVLLSLTVFLLLITEIIPSTSLVIPLVGEYLLFTMIFVTLSIVITVFVLNVHHRSPRTHSMPAWARRLFLDLVPRLLLMKRPSTVKDSCRRLIESTHRTAGVPRPRSPLGAPPCSPAPPTAPAVGGPQAAPAPAAPRDQAPAPPREEASPSSSPGSPQAMGISKTRSLSVQHMSSPSVPARGGVRCRSRSIQDCVPRDGVAPEASGPAASAPSLLKAPVAQPPAAAPASPCKCKCVQEPAPTAGGSPPPRRPRALPLAPALMRAAEGVQYIADHLRAEDSDFSTLGQPASACALTTPWPATCGPGHGSRLRTRRAAEASVLQVKEDWKYVALVIDRIFLGVFVLACLLGTLGLFLPPWLAGMI</sequence>
<evidence type="ECO:0000256" key="3">
    <source>
        <dbReference type="ARBA" id="ARBA00022692"/>
    </source>
</evidence>
<comment type="similarity">
    <text evidence="17">Belongs to the ligand-gated ion channel (TC 1.A.9) family.</text>
</comment>
<evidence type="ECO:0000256" key="16">
    <source>
        <dbReference type="ARBA" id="ARBA00036634"/>
    </source>
</evidence>
<name>A0A8J6A2S7_GALPY</name>
<gene>
    <name evidence="21" type="ORF">J0S82_018585</name>
</gene>
<dbReference type="AlphaFoldDB" id="A0A8J6A2S7"/>
<keyword evidence="12 17" id="KW-0407">Ion channel</keyword>
<evidence type="ECO:0000256" key="11">
    <source>
        <dbReference type="ARBA" id="ARBA00023286"/>
    </source>
</evidence>
<feature type="transmembrane region" description="Helical" evidence="17">
    <location>
        <begin position="628"/>
        <end position="650"/>
    </location>
</feature>
<feature type="domain" description="Neurotransmitter-gated ion-channel transmembrane" evidence="20">
    <location>
        <begin position="603"/>
        <end position="915"/>
    </location>
</feature>
<dbReference type="InterPro" id="IPR018000">
    <property type="entry name" value="Neurotransmitter_ion_chnl_CS"/>
</dbReference>
<dbReference type="PANTHER" id="PTHR18945">
    <property type="entry name" value="NEUROTRANSMITTER GATED ION CHANNEL"/>
    <property type="match status" value="1"/>
</dbReference>
<dbReference type="InterPro" id="IPR036719">
    <property type="entry name" value="Neuro-gated_channel_TM_sf"/>
</dbReference>
<feature type="transmembrane region" description="Helical" evidence="17">
    <location>
        <begin position="969"/>
        <end position="991"/>
    </location>
</feature>
<feature type="domain" description="Neurotransmitter-gated ion-channel ligand-binding" evidence="19">
    <location>
        <begin position="482"/>
        <end position="595"/>
    </location>
</feature>
<comment type="subcellular location">
    <subcellularLocation>
        <location evidence="13">Synaptic cell membrane</location>
        <topology evidence="13">Multi-pass membrane protein</topology>
    </subcellularLocation>
</comment>
<dbReference type="InterPro" id="IPR038050">
    <property type="entry name" value="Neuro_actylchol_rec"/>
</dbReference>
<evidence type="ECO:0000256" key="17">
    <source>
        <dbReference type="RuleBase" id="RU000687"/>
    </source>
</evidence>
<evidence type="ECO:0000259" key="19">
    <source>
        <dbReference type="Pfam" id="PF02931"/>
    </source>
</evidence>
<feature type="non-terminal residue" evidence="21">
    <location>
        <position position="1"/>
    </location>
</feature>
<keyword evidence="3 17" id="KW-0812">Transmembrane</keyword>
<keyword evidence="10" id="KW-0325">Glycoprotein</keyword>
<dbReference type="Gene3D" id="1.20.58.390">
    <property type="entry name" value="Neurotransmitter-gated ion-channel transmembrane domain"/>
    <property type="match status" value="2"/>
</dbReference>
<dbReference type="PRINTS" id="PR00252">
    <property type="entry name" value="NRIONCHANNEL"/>
</dbReference>
<dbReference type="EMBL" id="JAGFMF010011769">
    <property type="protein sequence ID" value="KAG8513258.1"/>
    <property type="molecule type" value="Genomic_DNA"/>
</dbReference>
<keyword evidence="9 21" id="KW-0675">Receptor</keyword>
<feature type="compositionally biased region" description="Low complexity" evidence="18">
    <location>
        <begin position="754"/>
        <end position="772"/>
    </location>
</feature>
<dbReference type="InterPro" id="IPR006201">
    <property type="entry name" value="Neur_channel"/>
</dbReference>
<feature type="domain" description="Neurotransmitter-gated ion-channel ligand-binding" evidence="19">
    <location>
        <begin position="317"/>
        <end position="411"/>
    </location>
</feature>
<dbReference type="InterPro" id="IPR006029">
    <property type="entry name" value="Neurotrans-gated_channel_TM"/>
</dbReference>
<dbReference type="Proteomes" id="UP000700334">
    <property type="component" value="Unassembled WGS sequence"/>
</dbReference>
<evidence type="ECO:0000256" key="4">
    <source>
        <dbReference type="ARBA" id="ARBA00022989"/>
    </source>
</evidence>
<evidence type="ECO:0000256" key="6">
    <source>
        <dbReference type="ARBA" id="ARBA00023065"/>
    </source>
</evidence>
<evidence type="ECO:0000256" key="1">
    <source>
        <dbReference type="ARBA" id="ARBA00022448"/>
    </source>
</evidence>
<evidence type="ECO:0000256" key="7">
    <source>
        <dbReference type="ARBA" id="ARBA00023136"/>
    </source>
</evidence>
<feature type="region of interest" description="Disordered" evidence="18">
    <location>
        <begin position="1"/>
        <end position="63"/>
    </location>
</feature>
<comment type="catalytic activity">
    <reaction evidence="16">
        <text>Ca(2+)(in) = Ca(2+)(out)</text>
        <dbReference type="Rhea" id="RHEA:29671"/>
        <dbReference type="ChEBI" id="CHEBI:29108"/>
    </reaction>
</comment>
<feature type="compositionally biased region" description="Basic and acidic residues" evidence="18">
    <location>
        <begin position="12"/>
        <end position="28"/>
    </location>
</feature>
<dbReference type="InterPro" id="IPR002394">
    <property type="entry name" value="Nicotinic_acetylcholine_rcpt"/>
</dbReference>
<reference evidence="21" key="1">
    <citation type="journal article" date="2021" name="Evol. Appl.">
        <title>The genome of the Pyrenean desman and the effects of bottlenecks and inbreeding on the genomic landscape of an endangered species.</title>
        <authorList>
            <person name="Escoda L."/>
            <person name="Castresana J."/>
        </authorList>
    </citation>
    <scope>NUCLEOTIDE SEQUENCE</scope>
    <source>
        <strain evidence="21">IBE-C5619</strain>
    </source>
</reference>
<keyword evidence="1 17" id="KW-0813">Transport</keyword>
<dbReference type="GO" id="GO:0045211">
    <property type="term" value="C:postsynaptic membrane"/>
    <property type="evidence" value="ECO:0007669"/>
    <property type="project" value="InterPro"/>
</dbReference>
<evidence type="ECO:0000256" key="13">
    <source>
        <dbReference type="ARBA" id="ARBA00034099"/>
    </source>
</evidence>
<keyword evidence="4 17" id="KW-1133">Transmembrane helix</keyword>
<feature type="transmembrane region" description="Helical" evidence="17">
    <location>
        <begin position="597"/>
        <end position="621"/>
    </location>
</feature>
<evidence type="ECO:0000256" key="5">
    <source>
        <dbReference type="ARBA" id="ARBA00023018"/>
    </source>
</evidence>
<dbReference type="InterPro" id="IPR036734">
    <property type="entry name" value="Neur_chan_lig-bd_sf"/>
</dbReference>
<feature type="compositionally biased region" description="Polar residues" evidence="18">
    <location>
        <begin position="796"/>
        <end position="809"/>
    </location>
</feature>
<keyword evidence="8" id="KW-1015">Disulfide bond</keyword>
<evidence type="ECO:0000256" key="10">
    <source>
        <dbReference type="ARBA" id="ARBA00023180"/>
    </source>
</evidence>
<evidence type="ECO:0000256" key="9">
    <source>
        <dbReference type="ARBA" id="ARBA00023170"/>
    </source>
</evidence>
<keyword evidence="11" id="KW-1071">Ligand-gated ion channel</keyword>
<proteinExistence type="inferred from homology"/>
<dbReference type="InterPro" id="IPR006202">
    <property type="entry name" value="Neur_chan_lig-bd"/>
</dbReference>
<keyword evidence="5" id="KW-0770">Synapse</keyword>
<dbReference type="SUPFAM" id="SSF90112">
    <property type="entry name" value="Neurotransmitter-gated ion-channel transmembrane pore"/>
    <property type="match status" value="1"/>
</dbReference>
<feature type="domain" description="Neurotransmitter-gated ion-channel transmembrane" evidence="20">
    <location>
        <begin position="950"/>
        <end position="986"/>
    </location>
</feature>
<evidence type="ECO:0000259" key="20">
    <source>
        <dbReference type="Pfam" id="PF02932"/>
    </source>
</evidence>
<feature type="compositionally biased region" description="Pro residues" evidence="18">
    <location>
        <begin position="742"/>
        <end position="753"/>
    </location>
</feature>
<dbReference type="PRINTS" id="PR00254">
    <property type="entry name" value="NICOTINICR"/>
</dbReference>
<organism evidence="21 22">
    <name type="scientific">Galemys pyrenaicus</name>
    <name type="common">Iberian desman</name>
    <name type="synonym">Pyrenean desman</name>
    <dbReference type="NCBI Taxonomy" id="202257"/>
    <lineage>
        <taxon>Eukaryota</taxon>
        <taxon>Metazoa</taxon>
        <taxon>Chordata</taxon>
        <taxon>Craniata</taxon>
        <taxon>Vertebrata</taxon>
        <taxon>Euteleostomi</taxon>
        <taxon>Mammalia</taxon>
        <taxon>Eutheria</taxon>
        <taxon>Laurasiatheria</taxon>
        <taxon>Eulipotyphla</taxon>
        <taxon>Talpidae</taxon>
        <taxon>Galemys</taxon>
    </lineage>
</organism>
<dbReference type="FunFam" id="1.20.58.390:FF:000001">
    <property type="entry name" value="Neuronal nicotinic acetylcholine receptor subunit 3"/>
    <property type="match status" value="1"/>
</dbReference>
<dbReference type="Gene3D" id="2.70.170.10">
    <property type="entry name" value="Neurotransmitter-gated ion-channel ligand-binding domain"/>
    <property type="match status" value="1"/>
</dbReference>
<protein>
    <submittedName>
        <fullName evidence="21">Neuronal acetylcholine receptor subunit alpha-4</fullName>
    </submittedName>
</protein>
<keyword evidence="7 17" id="KW-0472">Membrane</keyword>
<feature type="transmembrane region" description="Helical" evidence="17">
    <location>
        <begin position="662"/>
        <end position="683"/>
    </location>
</feature>
<dbReference type="GO" id="GO:0004888">
    <property type="term" value="F:transmembrane signaling receptor activity"/>
    <property type="evidence" value="ECO:0007669"/>
    <property type="project" value="InterPro"/>
</dbReference>
<dbReference type="Pfam" id="PF02932">
    <property type="entry name" value="Neur_chan_memb"/>
    <property type="match status" value="2"/>
</dbReference>
<dbReference type="SUPFAM" id="SSF63712">
    <property type="entry name" value="Nicotinic receptor ligand binding domain-like"/>
    <property type="match status" value="2"/>
</dbReference>
<dbReference type="OrthoDB" id="5975154at2759"/>
<evidence type="ECO:0000256" key="2">
    <source>
        <dbReference type="ARBA" id="ARBA00022475"/>
    </source>
</evidence>
<comment type="caution">
    <text evidence="21">The sequence shown here is derived from an EMBL/GenBank/DDBJ whole genome shotgun (WGS) entry which is preliminary data.</text>
</comment>
<comment type="catalytic activity">
    <reaction evidence="14">
        <text>K(+)(in) = K(+)(out)</text>
        <dbReference type="Rhea" id="RHEA:29463"/>
        <dbReference type="ChEBI" id="CHEBI:29103"/>
    </reaction>
</comment>
<accession>A0A8J6A2S7</accession>
<dbReference type="Pfam" id="PF02931">
    <property type="entry name" value="Neur_chan_LBD"/>
    <property type="match status" value="2"/>
</dbReference>
<keyword evidence="6 17" id="KW-0406">Ion transport</keyword>
<feature type="compositionally biased region" description="Basic residues" evidence="18">
    <location>
        <begin position="30"/>
        <end position="41"/>
    </location>
</feature>
<feature type="compositionally biased region" description="Low complexity" evidence="18">
    <location>
        <begin position="781"/>
        <end position="791"/>
    </location>
</feature>
<evidence type="ECO:0000313" key="21">
    <source>
        <dbReference type="EMBL" id="KAG8513258.1"/>
    </source>
</evidence>
<keyword evidence="22" id="KW-1185">Reference proteome</keyword>
<evidence type="ECO:0000313" key="22">
    <source>
        <dbReference type="Proteomes" id="UP000700334"/>
    </source>
</evidence>
<dbReference type="PROSITE" id="PS00236">
    <property type="entry name" value="NEUROTR_ION_CHANNEL"/>
    <property type="match status" value="1"/>
</dbReference>
<keyword evidence="2" id="KW-1003">Cell membrane</keyword>
<feature type="region of interest" description="Disordered" evidence="18">
    <location>
        <begin position="86"/>
        <end position="174"/>
    </location>
</feature>
<evidence type="ECO:0000256" key="18">
    <source>
        <dbReference type="SAM" id="MobiDB-lite"/>
    </source>
</evidence>
<dbReference type="GO" id="GO:0022848">
    <property type="term" value="F:acetylcholine-gated monoatomic cation-selective channel activity"/>
    <property type="evidence" value="ECO:0007669"/>
    <property type="project" value="InterPro"/>
</dbReference>
<comment type="catalytic activity">
    <reaction evidence="15">
        <text>Na(+)(in) = Na(+)(out)</text>
        <dbReference type="Rhea" id="RHEA:34963"/>
        <dbReference type="ChEBI" id="CHEBI:29101"/>
    </reaction>
</comment>
<evidence type="ECO:0000256" key="12">
    <source>
        <dbReference type="ARBA" id="ARBA00023303"/>
    </source>
</evidence>
<dbReference type="CDD" id="cd19064">
    <property type="entry name" value="LGIC_TM_nAChR"/>
    <property type="match status" value="1"/>
</dbReference>
<evidence type="ECO:0000256" key="8">
    <source>
        <dbReference type="ARBA" id="ARBA00023157"/>
    </source>
</evidence>
<evidence type="ECO:0000256" key="14">
    <source>
        <dbReference type="ARBA" id="ARBA00034430"/>
    </source>
</evidence>
<evidence type="ECO:0000256" key="15">
    <source>
        <dbReference type="ARBA" id="ARBA00036239"/>
    </source>
</evidence>